<keyword evidence="3" id="KW-1185">Reference proteome</keyword>
<dbReference type="Proteomes" id="UP001066276">
    <property type="component" value="Chromosome 1_2"/>
</dbReference>
<evidence type="ECO:0000313" key="2">
    <source>
        <dbReference type="EMBL" id="KAJ1204598.1"/>
    </source>
</evidence>
<dbReference type="EMBL" id="JANPWB010000002">
    <property type="protein sequence ID" value="KAJ1204598.1"/>
    <property type="molecule type" value="Genomic_DNA"/>
</dbReference>
<name>A0AAV7VTG4_PLEWA</name>
<dbReference type="AlphaFoldDB" id="A0AAV7VTG4"/>
<evidence type="ECO:0000256" key="1">
    <source>
        <dbReference type="SAM" id="MobiDB-lite"/>
    </source>
</evidence>
<protein>
    <submittedName>
        <fullName evidence="2">Uncharacterized protein</fullName>
    </submittedName>
</protein>
<gene>
    <name evidence="2" type="ORF">NDU88_000043</name>
</gene>
<proteinExistence type="predicted"/>
<accession>A0AAV7VTG4</accession>
<comment type="caution">
    <text evidence="2">The sequence shown here is derived from an EMBL/GenBank/DDBJ whole genome shotgun (WGS) entry which is preliminary data.</text>
</comment>
<reference evidence="2" key="1">
    <citation type="journal article" date="2022" name="bioRxiv">
        <title>Sequencing and chromosome-scale assembly of the giantPleurodeles waltlgenome.</title>
        <authorList>
            <person name="Brown T."/>
            <person name="Elewa A."/>
            <person name="Iarovenko S."/>
            <person name="Subramanian E."/>
            <person name="Araus A.J."/>
            <person name="Petzold A."/>
            <person name="Susuki M."/>
            <person name="Suzuki K.-i.T."/>
            <person name="Hayashi T."/>
            <person name="Toyoda A."/>
            <person name="Oliveira C."/>
            <person name="Osipova E."/>
            <person name="Leigh N.D."/>
            <person name="Simon A."/>
            <person name="Yun M.H."/>
        </authorList>
    </citation>
    <scope>NUCLEOTIDE SEQUENCE</scope>
    <source>
        <strain evidence="2">20211129_DDA</strain>
        <tissue evidence="2">Liver</tissue>
    </source>
</reference>
<sequence length="98" mass="10801">MRIGDTTARDCGGEKEHRRQEKAAAVSWMLCRAQWAGRWCEPAPALAPGGELRQPQPGRSSQGPSREMAVPSIQRSGIAWVLEQSPAGYTYSIKFMNV</sequence>
<evidence type="ECO:0000313" key="3">
    <source>
        <dbReference type="Proteomes" id="UP001066276"/>
    </source>
</evidence>
<feature type="region of interest" description="Disordered" evidence="1">
    <location>
        <begin position="46"/>
        <end position="70"/>
    </location>
</feature>
<organism evidence="2 3">
    <name type="scientific">Pleurodeles waltl</name>
    <name type="common">Iberian ribbed newt</name>
    <dbReference type="NCBI Taxonomy" id="8319"/>
    <lineage>
        <taxon>Eukaryota</taxon>
        <taxon>Metazoa</taxon>
        <taxon>Chordata</taxon>
        <taxon>Craniata</taxon>
        <taxon>Vertebrata</taxon>
        <taxon>Euteleostomi</taxon>
        <taxon>Amphibia</taxon>
        <taxon>Batrachia</taxon>
        <taxon>Caudata</taxon>
        <taxon>Salamandroidea</taxon>
        <taxon>Salamandridae</taxon>
        <taxon>Pleurodelinae</taxon>
        <taxon>Pleurodeles</taxon>
    </lineage>
</organism>